<protein>
    <recommendedName>
        <fullName evidence="4">Transmembrane protein</fullName>
    </recommendedName>
</protein>
<dbReference type="InterPro" id="IPR037272">
    <property type="entry name" value="SNS_sf"/>
</dbReference>
<reference evidence="2 3" key="1">
    <citation type="journal article" date="2015" name="Genome Biol. Evol.">
        <title>Found and Lost: The Fates of Horizontally Acquired Genes in Arthropod-Symbiotic Spiroplasma.</title>
        <authorList>
            <person name="Lo W.S."/>
            <person name="Gasparich G.E."/>
            <person name="Kuo C.H."/>
        </authorList>
    </citation>
    <scope>NUCLEOTIDE SEQUENCE [LARGE SCALE GENOMIC DNA]</scope>
    <source>
        <strain evidence="3">TDA-040725-5</strain>
    </source>
</reference>
<keyword evidence="3" id="KW-1185">Reference proteome</keyword>
<reference evidence="3" key="2">
    <citation type="submission" date="2015-06" db="EMBL/GenBank/DDBJ databases">
        <title>Complete genome sequence of Spiroplasma eriocheiris TDA-040725-5 (DSM 21848).</title>
        <authorList>
            <person name="Lo W.-S."/>
            <person name="Kuo C.-H."/>
        </authorList>
    </citation>
    <scope>NUCLEOTIDE SEQUENCE [LARGE SCALE GENOMIC DNA]</scope>
    <source>
        <strain evidence="3">TDA-040725-5</strain>
    </source>
</reference>
<gene>
    <name evidence="2" type="ORF">SERIO_v1c07090</name>
</gene>
<dbReference type="PATRIC" id="fig|743698.3.peg.710"/>
<dbReference type="AlphaFoldDB" id="A0A0H3XHQ2"/>
<feature type="transmembrane region" description="Helical" evidence="1">
    <location>
        <begin position="229"/>
        <end position="254"/>
    </location>
</feature>
<evidence type="ECO:0000256" key="1">
    <source>
        <dbReference type="SAM" id="Phobius"/>
    </source>
</evidence>
<feature type="transmembrane region" description="Helical" evidence="1">
    <location>
        <begin position="274"/>
        <end position="296"/>
    </location>
</feature>
<dbReference type="RefSeq" id="WP_047791497.1">
    <property type="nucleotide sequence ID" value="NZ_CP011856.1"/>
</dbReference>
<feature type="transmembrane region" description="Helical" evidence="1">
    <location>
        <begin position="105"/>
        <end position="126"/>
    </location>
</feature>
<dbReference type="KEGG" id="seri:SERIO_v1c07090"/>
<keyword evidence="1" id="KW-0472">Membrane</keyword>
<keyword evidence="1" id="KW-1133">Transmembrane helix</keyword>
<evidence type="ECO:0000313" key="2">
    <source>
        <dbReference type="EMBL" id="AKM54273.1"/>
    </source>
</evidence>
<feature type="transmembrane region" description="Helical" evidence="1">
    <location>
        <begin position="146"/>
        <end position="165"/>
    </location>
</feature>
<feature type="transmembrane region" description="Helical" evidence="1">
    <location>
        <begin position="68"/>
        <end position="93"/>
    </location>
</feature>
<evidence type="ECO:0000313" key="3">
    <source>
        <dbReference type="Proteomes" id="UP000035661"/>
    </source>
</evidence>
<name>A0A0H3XHQ2_9MOLU</name>
<sequence length="322" mass="36404">MRQPKSFGFTRFWIIFSSIFGIIGVVIMSIAYFYYLDKFNNGTLNNVDPNTAEIFLMNSYSDLGSFKVIFLIAIMFTLFSTIICNIGLIRYASKGTDEELCANKWSLAVLSLSLGGFFAPFALTWLPDTDVKATKNARVTIVRYLGTSWLLGAIFSIVAIMAFYARANDHSWTKVGDYYPANPKQVFTAVIAVLAVASALSLLFVPWFYNQNTVAHMIAETSLGKWYRFVSTLYTVIVTILLIIQIITAVLKLIEIFTSIFQNNQGAGSAFINIMRFTMSLISTMFMIYLIVKVIAGLWKRSDNYMISIPQYREADQTRTTY</sequence>
<accession>A0A0H3XHQ2</accession>
<evidence type="ECO:0008006" key="4">
    <source>
        <dbReference type="Google" id="ProtNLM"/>
    </source>
</evidence>
<proteinExistence type="predicted"/>
<dbReference type="SUPFAM" id="SSF161070">
    <property type="entry name" value="SNF-like"/>
    <property type="match status" value="1"/>
</dbReference>
<feature type="transmembrane region" description="Helical" evidence="1">
    <location>
        <begin position="186"/>
        <end position="209"/>
    </location>
</feature>
<dbReference type="EMBL" id="CP011856">
    <property type="protein sequence ID" value="AKM54273.1"/>
    <property type="molecule type" value="Genomic_DNA"/>
</dbReference>
<organism evidence="2 3">
    <name type="scientific">Spiroplasma eriocheiris</name>
    <dbReference type="NCBI Taxonomy" id="315358"/>
    <lineage>
        <taxon>Bacteria</taxon>
        <taxon>Bacillati</taxon>
        <taxon>Mycoplasmatota</taxon>
        <taxon>Mollicutes</taxon>
        <taxon>Entomoplasmatales</taxon>
        <taxon>Spiroplasmataceae</taxon>
        <taxon>Spiroplasma</taxon>
    </lineage>
</organism>
<keyword evidence="1" id="KW-0812">Transmembrane</keyword>
<feature type="transmembrane region" description="Helical" evidence="1">
    <location>
        <begin position="12"/>
        <end position="35"/>
    </location>
</feature>
<dbReference type="Proteomes" id="UP000035661">
    <property type="component" value="Chromosome"/>
</dbReference>